<proteinExistence type="predicted"/>
<keyword evidence="2" id="KW-1185">Reference proteome</keyword>
<protein>
    <submittedName>
        <fullName evidence="1">Uncharacterized protein</fullName>
    </submittedName>
</protein>
<dbReference type="AlphaFoldDB" id="A0A699Y8P7"/>
<accession>A0A699Y8P7</accession>
<reference evidence="1 2" key="1">
    <citation type="submission" date="2020-02" db="EMBL/GenBank/DDBJ databases">
        <title>Draft genome sequence of Haematococcus lacustris strain NIES-144.</title>
        <authorList>
            <person name="Morimoto D."/>
            <person name="Nakagawa S."/>
            <person name="Yoshida T."/>
            <person name="Sawayama S."/>
        </authorList>
    </citation>
    <scope>NUCLEOTIDE SEQUENCE [LARGE SCALE GENOMIC DNA]</scope>
    <source>
        <strain evidence="1 2">NIES-144</strain>
    </source>
</reference>
<evidence type="ECO:0000313" key="1">
    <source>
        <dbReference type="EMBL" id="GFH05641.1"/>
    </source>
</evidence>
<sequence length="57" mass="6003">MGRAETHSTQWHEVLGHSSRQRWVEVASSPALLAAEVGAIQQAAEAATAIHANIAKG</sequence>
<gene>
    <name evidence="1" type="ORF">HaLaN_00140</name>
</gene>
<comment type="caution">
    <text evidence="1">The sequence shown here is derived from an EMBL/GenBank/DDBJ whole genome shotgun (WGS) entry which is preliminary data.</text>
</comment>
<name>A0A699Y8P7_HAELA</name>
<dbReference type="Proteomes" id="UP000485058">
    <property type="component" value="Unassembled WGS sequence"/>
</dbReference>
<evidence type="ECO:0000313" key="2">
    <source>
        <dbReference type="Proteomes" id="UP000485058"/>
    </source>
</evidence>
<organism evidence="1 2">
    <name type="scientific">Haematococcus lacustris</name>
    <name type="common">Green alga</name>
    <name type="synonym">Haematococcus pluvialis</name>
    <dbReference type="NCBI Taxonomy" id="44745"/>
    <lineage>
        <taxon>Eukaryota</taxon>
        <taxon>Viridiplantae</taxon>
        <taxon>Chlorophyta</taxon>
        <taxon>core chlorophytes</taxon>
        <taxon>Chlorophyceae</taxon>
        <taxon>CS clade</taxon>
        <taxon>Chlamydomonadales</taxon>
        <taxon>Haematococcaceae</taxon>
        <taxon>Haematococcus</taxon>
    </lineage>
</organism>
<dbReference type="EMBL" id="BLLF01000004">
    <property type="protein sequence ID" value="GFH05641.1"/>
    <property type="molecule type" value="Genomic_DNA"/>
</dbReference>